<dbReference type="SUPFAM" id="SSF118310">
    <property type="entry name" value="AN1-like Zinc finger"/>
    <property type="match status" value="1"/>
</dbReference>
<dbReference type="Pfam" id="PF01636">
    <property type="entry name" value="APH"/>
    <property type="match status" value="1"/>
</dbReference>
<dbReference type="PANTHER" id="PTHR21310:SF15">
    <property type="entry name" value="AMINOGLYCOSIDE PHOSPHOTRANSFERASE DOMAIN-CONTAINING PROTEIN"/>
    <property type="match status" value="1"/>
</dbReference>
<feature type="compositionally biased region" description="Basic and acidic residues" evidence="1">
    <location>
        <begin position="494"/>
        <end position="514"/>
    </location>
</feature>
<evidence type="ECO:0000256" key="1">
    <source>
        <dbReference type="SAM" id="MobiDB-lite"/>
    </source>
</evidence>
<dbReference type="InterPro" id="IPR051678">
    <property type="entry name" value="AGP_Transferase"/>
</dbReference>
<dbReference type="Proteomes" id="UP000092583">
    <property type="component" value="Unassembled WGS sequence"/>
</dbReference>
<evidence type="ECO:0000259" key="2">
    <source>
        <dbReference type="Pfam" id="PF01636"/>
    </source>
</evidence>
<organism evidence="3 4">
    <name type="scientific">Kwoniella mangroviensis CBS 10435</name>
    <dbReference type="NCBI Taxonomy" id="1331196"/>
    <lineage>
        <taxon>Eukaryota</taxon>
        <taxon>Fungi</taxon>
        <taxon>Dikarya</taxon>
        <taxon>Basidiomycota</taxon>
        <taxon>Agaricomycotina</taxon>
        <taxon>Tremellomycetes</taxon>
        <taxon>Tremellales</taxon>
        <taxon>Cryptococcaceae</taxon>
        <taxon>Kwoniella</taxon>
    </lineage>
</organism>
<evidence type="ECO:0000313" key="3">
    <source>
        <dbReference type="EMBL" id="OCF56702.1"/>
    </source>
</evidence>
<dbReference type="EMBL" id="KI669464">
    <property type="protein sequence ID" value="OCF56702.1"/>
    <property type="molecule type" value="Genomic_DNA"/>
</dbReference>
<gene>
    <name evidence="3" type="ORF">L486_05556</name>
</gene>
<accession>A0A1B9IMB1</accession>
<dbReference type="OrthoDB" id="2561803at2759"/>
<protein>
    <recommendedName>
        <fullName evidence="2">Aminoglycoside phosphotransferase domain-containing protein</fullName>
    </recommendedName>
</protein>
<proteinExistence type="predicted"/>
<feature type="compositionally biased region" description="Polar residues" evidence="1">
    <location>
        <begin position="530"/>
        <end position="545"/>
    </location>
</feature>
<dbReference type="InterPro" id="IPR035896">
    <property type="entry name" value="AN1-like_Znf"/>
</dbReference>
<name>A0A1B9IMB1_9TREE</name>
<keyword evidence="4" id="KW-1185">Reference proteome</keyword>
<reference evidence="4" key="2">
    <citation type="submission" date="2013-12" db="EMBL/GenBank/DDBJ databases">
        <title>Evolution of pathogenesis and genome organization in the Tremellales.</title>
        <authorList>
            <person name="Cuomo C."/>
            <person name="Litvintseva A."/>
            <person name="Heitman J."/>
            <person name="Chen Y."/>
            <person name="Sun S."/>
            <person name="Springer D."/>
            <person name="Dromer F."/>
            <person name="Young S."/>
            <person name="Zeng Q."/>
            <person name="Chapman S."/>
            <person name="Gujja S."/>
            <person name="Saif S."/>
            <person name="Birren B."/>
        </authorList>
    </citation>
    <scope>NUCLEOTIDE SEQUENCE [LARGE SCALE GENOMIC DNA]</scope>
    <source>
        <strain evidence="4">CBS 10435</strain>
    </source>
</reference>
<dbReference type="SUPFAM" id="SSF56112">
    <property type="entry name" value="Protein kinase-like (PK-like)"/>
    <property type="match status" value="1"/>
</dbReference>
<feature type="region of interest" description="Disordered" evidence="1">
    <location>
        <begin position="494"/>
        <end position="546"/>
    </location>
</feature>
<dbReference type="STRING" id="1331196.A0A1B9IMB1"/>
<dbReference type="Gene3D" id="3.90.1200.10">
    <property type="match status" value="1"/>
</dbReference>
<dbReference type="InterPro" id="IPR002575">
    <property type="entry name" value="Aminoglycoside_PTrfase"/>
</dbReference>
<evidence type="ECO:0000313" key="4">
    <source>
        <dbReference type="Proteomes" id="UP000092583"/>
    </source>
</evidence>
<sequence length="558" mass="64739">MPELYEKSCAVANCGEAVIDRWAECEWCWNVYCKKHDKVGFHLCRQWPYGAHNLDEKRAIKAQARKAYYGGVITQIAKHQNFLVHEAETLRPGHSCQLTIPQDLDAFAESSKIGIFNLHFLITFNDGVKWLLRVRQDKGHRPPAEIARTVIESEVATLGVLKEGGLPVAKGYLLLSLETSEGEKQKLPFDYFFCEFLEGTPFKVPRADWYGSIDLQGDRLLHFIDEYAKIQIQLSDHPLPFTRIGCLCYEHVDNGDRPVKVGPIVCRGTFMKTQSPYFFGPFSTNKERYLANIDATLNYDRHYAPKTLRTLDRYLWHLELRELVNACNVLKEEPKEVYIKHDDEKGDHFLVDEEEKVTGIIDWEWAYVTTKAEAFASPWLFYRDQNYRLGSNELTSDQELLIEVYKRYDRPDLADCVRNGRLYARLDQIGHYEQTLQKSGFREVFGKDILGVFDPPRADVDWRVYMMKRCKNDKGLIGMMKRCKWPLERAEKEAETWNAEQGKKRADMRELEKAKNRKSRKAKPDPKAESQATEEQSLEATNWQDGITLEKSVSHSVL</sequence>
<feature type="domain" description="Aminoglycoside phosphotransferase" evidence="2">
    <location>
        <begin position="120"/>
        <end position="368"/>
    </location>
</feature>
<dbReference type="PANTHER" id="PTHR21310">
    <property type="entry name" value="AMINOGLYCOSIDE PHOSPHOTRANSFERASE-RELATED-RELATED"/>
    <property type="match status" value="1"/>
</dbReference>
<dbReference type="AlphaFoldDB" id="A0A1B9IMB1"/>
<dbReference type="InterPro" id="IPR011009">
    <property type="entry name" value="Kinase-like_dom_sf"/>
</dbReference>
<reference evidence="3 4" key="1">
    <citation type="submission" date="2013-07" db="EMBL/GenBank/DDBJ databases">
        <title>The Genome Sequence of Kwoniella mangroviensis CBS10435.</title>
        <authorList>
            <consortium name="The Broad Institute Genome Sequencing Platform"/>
            <person name="Cuomo C."/>
            <person name="Litvintseva A."/>
            <person name="Chen Y."/>
            <person name="Heitman J."/>
            <person name="Sun S."/>
            <person name="Springer D."/>
            <person name="Dromer F."/>
            <person name="Young S.K."/>
            <person name="Zeng Q."/>
            <person name="Gargeya S."/>
            <person name="Fitzgerald M."/>
            <person name="Abouelleil A."/>
            <person name="Alvarado L."/>
            <person name="Berlin A.M."/>
            <person name="Chapman S.B."/>
            <person name="Dewar J."/>
            <person name="Goldberg J."/>
            <person name="Griggs A."/>
            <person name="Gujja S."/>
            <person name="Hansen M."/>
            <person name="Howarth C."/>
            <person name="Imamovic A."/>
            <person name="Larimer J."/>
            <person name="McCowan C."/>
            <person name="Murphy C."/>
            <person name="Pearson M."/>
            <person name="Priest M."/>
            <person name="Roberts A."/>
            <person name="Saif S."/>
            <person name="Shea T."/>
            <person name="Sykes S."/>
            <person name="Wortman J."/>
            <person name="Nusbaum C."/>
            <person name="Birren B."/>
        </authorList>
    </citation>
    <scope>NUCLEOTIDE SEQUENCE [LARGE SCALE GENOMIC DNA]</scope>
    <source>
        <strain evidence="3 4">CBS 10435</strain>
    </source>
</reference>